<name>A0ACB8ZT42_CICIN</name>
<sequence>MPEVMSRSSDVEMRGVLRRDVDREETGPRPFFSESHSKLQNLKESDIPRTRAAFFNPKETGQESSIRLPLLLPKMEEQYRYGLGLQILAELVEDFIREVANDIDLKRESFISLSRMSIAASDRAESSDGI</sequence>
<protein>
    <submittedName>
        <fullName evidence="1">Uncharacterized protein</fullName>
    </submittedName>
</protein>
<accession>A0ACB8ZT42</accession>
<dbReference type="Proteomes" id="UP001055811">
    <property type="component" value="Linkage Group LG08"/>
</dbReference>
<evidence type="ECO:0000313" key="2">
    <source>
        <dbReference type="Proteomes" id="UP001055811"/>
    </source>
</evidence>
<comment type="caution">
    <text evidence="1">The sequence shown here is derived from an EMBL/GenBank/DDBJ whole genome shotgun (WGS) entry which is preliminary data.</text>
</comment>
<dbReference type="EMBL" id="CM042016">
    <property type="protein sequence ID" value="KAI3700368.1"/>
    <property type="molecule type" value="Genomic_DNA"/>
</dbReference>
<organism evidence="1 2">
    <name type="scientific">Cichorium intybus</name>
    <name type="common">Chicory</name>
    <dbReference type="NCBI Taxonomy" id="13427"/>
    <lineage>
        <taxon>Eukaryota</taxon>
        <taxon>Viridiplantae</taxon>
        <taxon>Streptophyta</taxon>
        <taxon>Embryophyta</taxon>
        <taxon>Tracheophyta</taxon>
        <taxon>Spermatophyta</taxon>
        <taxon>Magnoliopsida</taxon>
        <taxon>eudicotyledons</taxon>
        <taxon>Gunneridae</taxon>
        <taxon>Pentapetalae</taxon>
        <taxon>asterids</taxon>
        <taxon>campanulids</taxon>
        <taxon>Asterales</taxon>
        <taxon>Asteraceae</taxon>
        <taxon>Cichorioideae</taxon>
        <taxon>Cichorieae</taxon>
        <taxon>Cichoriinae</taxon>
        <taxon>Cichorium</taxon>
    </lineage>
</organism>
<reference evidence="1 2" key="2">
    <citation type="journal article" date="2022" name="Mol. Ecol. Resour.">
        <title>The genomes of chicory, endive, great burdock and yacon provide insights into Asteraceae paleo-polyploidization history and plant inulin production.</title>
        <authorList>
            <person name="Fan W."/>
            <person name="Wang S."/>
            <person name="Wang H."/>
            <person name="Wang A."/>
            <person name="Jiang F."/>
            <person name="Liu H."/>
            <person name="Zhao H."/>
            <person name="Xu D."/>
            <person name="Zhang Y."/>
        </authorList>
    </citation>
    <scope>NUCLEOTIDE SEQUENCE [LARGE SCALE GENOMIC DNA]</scope>
    <source>
        <strain evidence="2">cv. Punajuju</strain>
        <tissue evidence="1">Leaves</tissue>
    </source>
</reference>
<keyword evidence="2" id="KW-1185">Reference proteome</keyword>
<evidence type="ECO:0000313" key="1">
    <source>
        <dbReference type="EMBL" id="KAI3700368.1"/>
    </source>
</evidence>
<gene>
    <name evidence="1" type="ORF">L2E82_44994</name>
</gene>
<reference evidence="2" key="1">
    <citation type="journal article" date="2022" name="Mol. Ecol. Resour.">
        <title>The genomes of chicory, endive, great burdock and yacon provide insights into Asteraceae palaeo-polyploidization history and plant inulin production.</title>
        <authorList>
            <person name="Fan W."/>
            <person name="Wang S."/>
            <person name="Wang H."/>
            <person name="Wang A."/>
            <person name="Jiang F."/>
            <person name="Liu H."/>
            <person name="Zhao H."/>
            <person name="Xu D."/>
            <person name="Zhang Y."/>
        </authorList>
    </citation>
    <scope>NUCLEOTIDE SEQUENCE [LARGE SCALE GENOMIC DNA]</scope>
    <source>
        <strain evidence="2">cv. Punajuju</strain>
    </source>
</reference>
<proteinExistence type="predicted"/>